<proteinExistence type="predicted"/>
<keyword evidence="3" id="KW-1185">Reference proteome</keyword>
<name>A0A1I6PDZ0_9PSEU</name>
<feature type="region of interest" description="Disordered" evidence="1">
    <location>
        <begin position="1"/>
        <end position="57"/>
    </location>
</feature>
<dbReference type="AlphaFoldDB" id="A0A1I6PDZ0"/>
<accession>A0A1I6PDZ0</accession>
<feature type="compositionally biased region" description="Basic and acidic residues" evidence="1">
    <location>
        <begin position="31"/>
        <end position="57"/>
    </location>
</feature>
<dbReference type="EMBL" id="FOZX01000001">
    <property type="protein sequence ID" value="SFS38406.1"/>
    <property type="molecule type" value="Genomic_DNA"/>
</dbReference>
<dbReference type="Proteomes" id="UP000198852">
    <property type="component" value="Unassembled WGS sequence"/>
</dbReference>
<sequence length="57" mass="6563">MADNEPRSDTTGTRSRGQRDSGRYFMLPSETAERFRREERTPESAQRGKEQDPGTDD</sequence>
<protein>
    <submittedName>
        <fullName evidence="2">Uncharacterized protein</fullName>
    </submittedName>
</protein>
<evidence type="ECO:0000256" key="1">
    <source>
        <dbReference type="SAM" id="MobiDB-lite"/>
    </source>
</evidence>
<gene>
    <name evidence="2" type="ORF">SAMN05660874_00689</name>
</gene>
<evidence type="ECO:0000313" key="3">
    <source>
        <dbReference type="Proteomes" id="UP000198852"/>
    </source>
</evidence>
<evidence type="ECO:0000313" key="2">
    <source>
        <dbReference type="EMBL" id="SFS38406.1"/>
    </source>
</evidence>
<organism evidence="2 3">
    <name type="scientific">Saccharopolyspora flava</name>
    <dbReference type="NCBI Taxonomy" id="95161"/>
    <lineage>
        <taxon>Bacteria</taxon>
        <taxon>Bacillati</taxon>
        <taxon>Actinomycetota</taxon>
        <taxon>Actinomycetes</taxon>
        <taxon>Pseudonocardiales</taxon>
        <taxon>Pseudonocardiaceae</taxon>
        <taxon>Saccharopolyspora</taxon>
    </lineage>
</organism>
<reference evidence="3" key="1">
    <citation type="submission" date="2016-10" db="EMBL/GenBank/DDBJ databases">
        <authorList>
            <person name="Varghese N."/>
            <person name="Submissions S."/>
        </authorList>
    </citation>
    <scope>NUCLEOTIDE SEQUENCE [LARGE SCALE GENOMIC DNA]</scope>
    <source>
        <strain evidence="3">DSM 44771</strain>
    </source>
</reference>
<dbReference type="RefSeq" id="WP_175547915.1">
    <property type="nucleotide sequence ID" value="NZ_FOZX01000001.1"/>
</dbReference>